<dbReference type="InterPro" id="IPR016024">
    <property type="entry name" value="ARM-type_fold"/>
</dbReference>
<feature type="domain" description="DOP1-like middle TPR" evidence="9">
    <location>
        <begin position="375"/>
        <end position="586"/>
    </location>
</feature>
<feature type="region of interest" description="Disordered" evidence="7">
    <location>
        <begin position="1561"/>
        <end position="1585"/>
    </location>
</feature>
<reference evidence="11 12" key="1">
    <citation type="submission" date="2016-07" db="EMBL/GenBank/DDBJ databases">
        <title>Pervasive Adenine N6-methylation of Active Genes in Fungi.</title>
        <authorList>
            <consortium name="DOE Joint Genome Institute"/>
            <person name="Mondo S.J."/>
            <person name="Dannebaum R.O."/>
            <person name="Kuo R.C."/>
            <person name="Labutti K."/>
            <person name="Haridas S."/>
            <person name="Kuo A."/>
            <person name="Salamov A."/>
            <person name="Ahrendt S.R."/>
            <person name="Lipzen A."/>
            <person name="Sullivan W."/>
            <person name="Andreopoulos W.B."/>
            <person name="Clum A."/>
            <person name="Lindquist E."/>
            <person name="Daum C."/>
            <person name="Ramamoorthy G.K."/>
            <person name="Gryganskyi A."/>
            <person name="Culley D."/>
            <person name="Magnuson J.K."/>
            <person name="James T.Y."/>
            <person name="O'Malley M.A."/>
            <person name="Stajich J.E."/>
            <person name="Spatafora J.W."/>
            <person name="Visel A."/>
            <person name="Grigoriev I.V."/>
        </authorList>
    </citation>
    <scope>NUCLEOTIDE SEQUENCE [LARGE SCALE GENOMIC DNA]</scope>
    <source>
        <strain evidence="11 12">ATCC 12442</strain>
    </source>
</reference>
<dbReference type="InterPro" id="IPR007249">
    <property type="entry name" value="DOP1_N"/>
</dbReference>
<dbReference type="Pfam" id="PF24598">
    <property type="entry name" value="DOP1_C"/>
    <property type="match status" value="2"/>
</dbReference>
<keyword evidence="12" id="KW-1185">Reference proteome</keyword>
<gene>
    <name evidence="11" type="ORF">DL89DRAFT_286673</name>
</gene>
<dbReference type="InterPro" id="IPR056458">
    <property type="entry name" value="TPR_DOP1_M"/>
</dbReference>
<dbReference type="GO" id="GO:0005802">
    <property type="term" value="C:trans-Golgi network"/>
    <property type="evidence" value="ECO:0007669"/>
    <property type="project" value="TreeGrafter"/>
</dbReference>
<feature type="compositionally biased region" description="Low complexity" evidence="7">
    <location>
        <begin position="1150"/>
        <end position="1164"/>
    </location>
</feature>
<dbReference type="Gene3D" id="1.25.10.10">
    <property type="entry name" value="Leucine-rich Repeat Variant"/>
    <property type="match status" value="1"/>
</dbReference>
<evidence type="ECO:0000256" key="3">
    <source>
        <dbReference type="ARBA" id="ARBA00022927"/>
    </source>
</evidence>
<dbReference type="InterPro" id="IPR040314">
    <property type="entry name" value="DOP1"/>
</dbReference>
<comment type="subcellular location">
    <subcellularLocation>
        <location evidence="1">Golgi apparatus membrane</location>
        <topology evidence="1">Peripheral membrane protein</topology>
    </subcellularLocation>
</comment>
<evidence type="ECO:0000256" key="4">
    <source>
        <dbReference type="ARBA" id="ARBA00023034"/>
    </source>
</evidence>
<keyword evidence="2" id="KW-0813">Transport</keyword>
<dbReference type="InterPro" id="IPR011989">
    <property type="entry name" value="ARM-like"/>
</dbReference>
<dbReference type="GO" id="GO:0005829">
    <property type="term" value="C:cytosol"/>
    <property type="evidence" value="ECO:0007669"/>
    <property type="project" value="GOC"/>
</dbReference>
<dbReference type="RefSeq" id="XP_040740030.1">
    <property type="nucleotide sequence ID" value="XM_040889880.1"/>
</dbReference>
<keyword evidence="5" id="KW-0472">Membrane</keyword>
<accession>A0A1Y1VXF2</accession>
<evidence type="ECO:0000256" key="2">
    <source>
        <dbReference type="ARBA" id="ARBA00022448"/>
    </source>
</evidence>
<dbReference type="EMBL" id="MCFD01000019">
    <property type="protein sequence ID" value="ORX65959.1"/>
    <property type="molecule type" value="Genomic_DNA"/>
</dbReference>
<dbReference type="PANTHER" id="PTHR14042:SF24">
    <property type="entry name" value="PROTEIN DOPEY-1 HOMOLOG"/>
    <property type="match status" value="1"/>
</dbReference>
<evidence type="ECO:0000259" key="9">
    <source>
        <dbReference type="Pfam" id="PF24597"/>
    </source>
</evidence>
<evidence type="ECO:0000256" key="1">
    <source>
        <dbReference type="ARBA" id="ARBA00004395"/>
    </source>
</evidence>
<keyword evidence="3" id="KW-0653">Protein transport</keyword>
<evidence type="ECO:0000256" key="5">
    <source>
        <dbReference type="ARBA" id="ARBA00023136"/>
    </source>
</evidence>
<dbReference type="GeneID" id="63806528"/>
<sequence>MPDNLDGVRESNSPVPTPYDSHDDNEACQEPPPADKEAGQHSNKHHATALTPMATSSFETDLSSPLRNRNEDRSGVYKSDPKYQKYVQLVERNLQSFDYVSEWADVTAFLTKLSRALEIYQKFAIVPHKETVAKRLAQCLNPALPTGVHQKALALYAQIFKQIGPQQLVVDLPLYSYGLFPFMRNASMKAKPQLIEIFEQFFIPLGASLRACMKSFTMGLLPGLEEGSKDVFDRVMKLLDKLRDTVDPAFFFPTMFLIMITNAEQRESALKYLAQRLPVFSQQEDLDQIAGEDSSLMVRALAATLSDSKTLVLRAALDLVMTRLPLRTNVLGDKDLALLMKHASEVVLKKDMSLNRRLYTWLLGQGETEAEQSAYFAEYSQGALTNALLGSFAALSSNPDQQHTVLRVLIGLIDRPDISQPILDAIFIPLLRLLLSERDAATEKALPARLASVSRMFMEMLDPIFVWSQIISQLVGPVVGSGAPLSIETMTRSLQLLLFFVQTFDLDDDATLHVHLPMALLTVLATLQRVLDLDEVRRSPQIACYFTRITIDIFTRIPKAAFSASEDDSAKAVPVEQLFDTTRMFYRIRKPEDPEEVDAVQIDKSAAEVVRGSGLLISIIRLSKSIVAKLGSQAVAESAGTCLFLTMALEDTCHIMRTAATYSHSLLNDPTLAKMRATASQASGQRTPGCLGAGADFNLRYIHTLLDFADHKSLPVSTLADPSTLHPFVEKLWNSLKPENMPNHFRASQLLYQLRKQVDARGVERQLAGLLGATSLEDNEYSDELSRYSVFWYNLRMIQREVDDYDPLTFARLLLLVLDNATATGDSMTDLQRHMASKAWIDASSLEWEHILETLVYLLLLSVRTHKHRYQTTLSMGNTSVRQEYTREFDYGRINYYIDTIQRTPSVTDECEAFSDKTATWMQLLCAAVAEFALTDAPASGVATSTRHAVEAPVTARSEQTIVSAAASSQERAGLGGVSDSPLFARSGSGCADVAAGCRRAAQEQISAVSPANRNDDLDPMTTLVVPCVQSLRLLLSQCAEYFARSNGLQHEQHLSVKHQLSKRILPLFAIPTASESLVKDDGDHTKPNYEYRCTGDLIGRIRAVFDAGAEECRPSSGFSQRAPATQLKSQRVERRHIFTLDGETEDSAPEATAETSTTNANSDSESDSFCLVWDAFDFNLPRKAPISDQQVLDDFGLQDAAAVHSRITRILESAVAVQQAEVTEAAAALWIRDNPSWISNLTGLYSGQCFRSSPPAIVCIVVPVAHEPGVVDPPNSPYAAQQPCIYGAHDLSPTSASTPSPMSTTTGSVVNERPHMRFSARTSNPLIPHVNSMLREYNNNAQQFKLILPFVLRMFTELCERIASNSQTQDATQKAYSRELYELYAKMVDNCILISGRSFDQTTWLRRTNADTNSQVELVVRTDASNTPTDDVRVVSEADVIEQILTYISQSVIPQFALLVPDYERQVNIATNLMHYAVTPALKSHMTAIQASLMKVWRREVWDFFCDGKFFPSSTAADLVTMAPDLMPWWRHLVKTLLASEKDKFAEVLAKVTSTSSGPALFANHPGKASGYPEKQPTSSGPDRGVPVPACSLVPCIEPPHVELLANAAYRAYAAVSAATEARRAAKRSTKPTSFWLHASSWTCCFILGTDDFLVHQWIFITDTIDALYGSRSASYALLDQLSTRLLSMPTRHGIRRAHVSVGLDNGTYPALLITDSDDPTNLVYQQMSRRGEEIAGELSMSEGSLQSLGTRPLKRPIIRVRSVTSIRELDAFVHNASVQAYQTAYTMAEPDMQFIEALLVSDLMYFDFGSVPSSNIYQQQQPTAGTQIPSSEF</sequence>
<feature type="domain" description="DOP1 N-terminal" evidence="8">
    <location>
        <begin position="80"/>
        <end position="365"/>
    </location>
</feature>
<dbReference type="GO" id="GO:0015031">
    <property type="term" value="P:protein transport"/>
    <property type="evidence" value="ECO:0007669"/>
    <property type="project" value="UniProtKB-KW"/>
</dbReference>
<evidence type="ECO:0000256" key="7">
    <source>
        <dbReference type="SAM" id="MobiDB-lite"/>
    </source>
</evidence>
<feature type="domain" description="DOP1-like C-terminal" evidence="10">
    <location>
        <begin position="1648"/>
        <end position="1710"/>
    </location>
</feature>
<feature type="domain" description="DOP1-like C-terminal" evidence="10">
    <location>
        <begin position="1333"/>
        <end position="1562"/>
    </location>
</feature>
<dbReference type="GO" id="GO:0006895">
    <property type="term" value="P:Golgi to endosome transport"/>
    <property type="evidence" value="ECO:0007669"/>
    <property type="project" value="InterPro"/>
</dbReference>
<dbReference type="OrthoDB" id="297643at2759"/>
<dbReference type="STRING" id="61395.A0A1Y1VXF2"/>
<evidence type="ECO:0000313" key="11">
    <source>
        <dbReference type="EMBL" id="ORX65959.1"/>
    </source>
</evidence>
<proteinExistence type="inferred from homology"/>
<feature type="compositionally biased region" description="Polar residues" evidence="7">
    <location>
        <begin position="53"/>
        <end position="67"/>
    </location>
</feature>
<evidence type="ECO:0000313" key="12">
    <source>
        <dbReference type="Proteomes" id="UP000193922"/>
    </source>
</evidence>
<dbReference type="Pfam" id="PF24597">
    <property type="entry name" value="TPR_DOP1_M"/>
    <property type="match status" value="1"/>
</dbReference>
<evidence type="ECO:0000259" key="10">
    <source>
        <dbReference type="Pfam" id="PF24598"/>
    </source>
</evidence>
<evidence type="ECO:0000259" key="8">
    <source>
        <dbReference type="Pfam" id="PF04118"/>
    </source>
</evidence>
<dbReference type="SUPFAM" id="SSF48371">
    <property type="entry name" value="ARM repeat"/>
    <property type="match status" value="1"/>
</dbReference>
<feature type="region of interest" description="Disordered" evidence="7">
    <location>
        <begin position="1140"/>
        <end position="1166"/>
    </location>
</feature>
<keyword evidence="4" id="KW-0333">Golgi apparatus</keyword>
<dbReference type="InterPro" id="IPR056457">
    <property type="entry name" value="DOP1_C"/>
</dbReference>
<feature type="region of interest" description="Disordered" evidence="7">
    <location>
        <begin position="1"/>
        <end position="77"/>
    </location>
</feature>
<dbReference type="GO" id="GO:0005768">
    <property type="term" value="C:endosome"/>
    <property type="evidence" value="ECO:0007669"/>
    <property type="project" value="TreeGrafter"/>
</dbReference>
<dbReference type="GO" id="GO:0000139">
    <property type="term" value="C:Golgi membrane"/>
    <property type="evidence" value="ECO:0007669"/>
    <property type="project" value="UniProtKB-SubCell"/>
</dbReference>
<dbReference type="PANTHER" id="PTHR14042">
    <property type="entry name" value="DOPEY-RELATED"/>
    <property type="match status" value="1"/>
</dbReference>
<comment type="similarity">
    <text evidence="6">Belongs to the DOP1 family.</text>
</comment>
<protein>
    <submittedName>
        <fullName evidence="11">Uncharacterized protein</fullName>
    </submittedName>
</protein>
<comment type="caution">
    <text evidence="11">The sequence shown here is derived from an EMBL/GenBank/DDBJ whole genome shotgun (WGS) entry which is preliminary data.</text>
</comment>
<organism evidence="11 12">
    <name type="scientific">Linderina pennispora</name>
    <dbReference type="NCBI Taxonomy" id="61395"/>
    <lineage>
        <taxon>Eukaryota</taxon>
        <taxon>Fungi</taxon>
        <taxon>Fungi incertae sedis</taxon>
        <taxon>Zoopagomycota</taxon>
        <taxon>Kickxellomycotina</taxon>
        <taxon>Kickxellomycetes</taxon>
        <taxon>Kickxellales</taxon>
        <taxon>Kickxellaceae</taxon>
        <taxon>Linderina</taxon>
    </lineage>
</organism>
<dbReference type="Proteomes" id="UP000193922">
    <property type="component" value="Unassembled WGS sequence"/>
</dbReference>
<feature type="compositionally biased region" description="Basic and acidic residues" evidence="7">
    <location>
        <begin position="68"/>
        <end position="77"/>
    </location>
</feature>
<dbReference type="Pfam" id="PF04118">
    <property type="entry name" value="Dopey_N"/>
    <property type="match status" value="1"/>
</dbReference>
<evidence type="ECO:0000256" key="6">
    <source>
        <dbReference type="ARBA" id="ARBA00046326"/>
    </source>
</evidence>
<name>A0A1Y1VXF2_9FUNG</name>